<dbReference type="AlphaFoldDB" id="A0AAV1JU21"/>
<accession>A0AAV1JU21</accession>
<evidence type="ECO:0000256" key="1">
    <source>
        <dbReference type="SAM" id="Phobius"/>
    </source>
</evidence>
<organism evidence="3 4">
    <name type="scientific">Leptosia nina</name>
    <dbReference type="NCBI Taxonomy" id="320188"/>
    <lineage>
        <taxon>Eukaryota</taxon>
        <taxon>Metazoa</taxon>
        <taxon>Ecdysozoa</taxon>
        <taxon>Arthropoda</taxon>
        <taxon>Hexapoda</taxon>
        <taxon>Insecta</taxon>
        <taxon>Pterygota</taxon>
        <taxon>Neoptera</taxon>
        <taxon>Endopterygota</taxon>
        <taxon>Lepidoptera</taxon>
        <taxon>Glossata</taxon>
        <taxon>Ditrysia</taxon>
        <taxon>Papilionoidea</taxon>
        <taxon>Pieridae</taxon>
        <taxon>Pierinae</taxon>
        <taxon>Leptosia</taxon>
    </lineage>
</organism>
<evidence type="ECO:0000256" key="2">
    <source>
        <dbReference type="SAM" id="SignalP"/>
    </source>
</evidence>
<keyword evidence="1" id="KW-0472">Membrane</keyword>
<evidence type="ECO:0000313" key="4">
    <source>
        <dbReference type="Proteomes" id="UP001497472"/>
    </source>
</evidence>
<feature type="transmembrane region" description="Helical" evidence="1">
    <location>
        <begin position="187"/>
        <end position="209"/>
    </location>
</feature>
<feature type="chain" id="PRO_5043516605" evidence="2">
    <location>
        <begin position="20"/>
        <end position="234"/>
    </location>
</feature>
<name>A0AAV1JU21_9NEOP</name>
<evidence type="ECO:0000313" key="3">
    <source>
        <dbReference type="EMBL" id="CAK1551686.1"/>
    </source>
</evidence>
<dbReference type="Proteomes" id="UP001497472">
    <property type="component" value="Unassembled WGS sequence"/>
</dbReference>
<feature type="signal peptide" evidence="2">
    <location>
        <begin position="1"/>
        <end position="19"/>
    </location>
</feature>
<sequence length="234" mass="26185">MLIYLCLCTILLAIPYTKTSSTTQTNLDNATKGIELHSEANHDQENTKLIIPSEGGPVLPNASSVTLPKETHPMIIKLDKELQENKEKSVVPRKGVTYDFKEVSDEHGIEAGIDTIKSLNSSIDSSSTTTLMSNNDTNDISAEKFNKTKIHKPTVLSSKLLDELGEKFDLPPDSKIKKLHENSRPDLIMPIVITILVVPMFAVVAYMAVKRGKEAWKNRHYKRMDFLLDGMYND</sequence>
<keyword evidence="2" id="KW-0732">Signal</keyword>
<gene>
    <name evidence="3" type="ORF">LNINA_LOCUS10800</name>
</gene>
<comment type="caution">
    <text evidence="3">The sequence shown here is derived from an EMBL/GenBank/DDBJ whole genome shotgun (WGS) entry which is preliminary data.</text>
</comment>
<keyword evidence="4" id="KW-1185">Reference proteome</keyword>
<keyword evidence="1" id="KW-0812">Transmembrane</keyword>
<proteinExistence type="predicted"/>
<dbReference type="EMBL" id="CAVLEF010000132">
    <property type="protein sequence ID" value="CAK1551686.1"/>
    <property type="molecule type" value="Genomic_DNA"/>
</dbReference>
<reference evidence="3 4" key="1">
    <citation type="submission" date="2023-11" db="EMBL/GenBank/DDBJ databases">
        <authorList>
            <person name="Okamura Y."/>
        </authorList>
    </citation>
    <scope>NUCLEOTIDE SEQUENCE [LARGE SCALE GENOMIC DNA]</scope>
</reference>
<keyword evidence="1" id="KW-1133">Transmembrane helix</keyword>
<protein>
    <submittedName>
        <fullName evidence="3">Uncharacterized protein</fullName>
    </submittedName>
</protein>